<keyword evidence="3" id="KW-1185">Reference proteome</keyword>
<sequence>MANLDVLCIELQHMIVGFLDSDQAICNYRSICRSTQAAVDERGCYVWSDAFARNFDREPGLRGEKLKQMYQTRRKRLRKGANFRMGYGNREQQILYILRDLICNSNSAATKDGEDSPNYRTLARFVVNHDILRQFCKHQTHFFETTNRFRGHNVATSKPQALLLAVQITLSAFTFSLAPEMSFKTWSFGESQRRAYGDIQRDQVVQGNVVNLSWVAHVINFFKNHMCNPTDQTMFDAYSELPTEEQPSGWTEKLKNGAGNLGTYWKGTYAYLERNEMADIRSSSVLDDQDEIYTDKNIDGGARAIQTLTLEFPEKKSDFTFPWPRQFEQILKSITPPPSTGFPRTRAQHQRFDGPNSSPTQLHTPPATPSSRPYIDPRNPRAASRTPSPHASRRNSPTSPTTPGANSNSAIDTFINSNVRFQGKGWDEENFYSTGWLNALPSQQGIPGWQRMTMMKYFIMEDGTFDNEALWAYEGVVLPGGKIIVGRWWAPSEVDMAPLYSGPFILWNVDKSEPADQPEFNMH</sequence>
<dbReference type="EMBL" id="ML977145">
    <property type="protein sequence ID" value="KAF1989443.1"/>
    <property type="molecule type" value="Genomic_DNA"/>
</dbReference>
<dbReference type="AlphaFoldDB" id="A0A6G1H885"/>
<proteinExistence type="predicted"/>
<dbReference type="Proteomes" id="UP000800041">
    <property type="component" value="Unassembled WGS sequence"/>
</dbReference>
<gene>
    <name evidence="2" type="ORF">K402DRAFT_452164</name>
</gene>
<evidence type="ECO:0000256" key="1">
    <source>
        <dbReference type="SAM" id="MobiDB-lite"/>
    </source>
</evidence>
<evidence type="ECO:0000313" key="2">
    <source>
        <dbReference type="EMBL" id="KAF1989443.1"/>
    </source>
</evidence>
<evidence type="ECO:0000313" key="3">
    <source>
        <dbReference type="Proteomes" id="UP000800041"/>
    </source>
</evidence>
<feature type="region of interest" description="Disordered" evidence="1">
    <location>
        <begin position="333"/>
        <end position="411"/>
    </location>
</feature>
<feature type="compositionally biased region" description="Polar residues" evidence="1">
    <location>
        <begin position="385"/>
        <end position="411"/>
    </location>
</feature>
<dbReference type="OrthoDB" id="3971593at2759"/>
<evidence type="ECO:0008006" key="4">
    <source>
        <dbReference type="Google" id="ProtNLM"/>
    </source>
</evidence>
<name>A0A6G1H885_9PEZI</name>
<protein>
    <recommendedName>
        <fullName evidence="4">F-box domain-containing protein</fullName>
    </recommendedName>
</protein>
<reference evidence="2" key="1">
    <citation type="journal article" date="2020" name="Stud. Mycol.">
        <title>101 Dothideomycetes genomes: a test case for predicting lifestyles and emergence of pathogens.</title>
        <authorList>
            <person name="Haridas S."/>
            <person name="Albert R."/>
            <person name="Binder M."/>
            <person name="Bloem J."/>
            <person name="Labutti K."/>
            <person name="Salamov A."/>
            <person name="Andreopoulos B."/>
            <person name="Baker S."/>
            <person name="Barry K."/>
            <person name="Bills G."/>
            <person name="Bluhm B."/>
            <person name="Cannon C."/>
            <person name="Castanera R."/>
            <person name="Culley D."/>
            <person name="Daum C."/>
            <person name="Ezra D."/>
            <person name="Gonzalez J."/>
            <person name="Henrissat B."/>
            <person name="Kuo A."/>
            <person name="Liang C."/>
            <person name="Lipzen A."/>
            <person name="Lutzoni F."/>
            <person name="Magnuson J."/>
            <person name="Mondo S."/>
            <person name="Nolan M."/>
            <person name="Ohm R."/>
            <person name="Pangilinan J."/>
            <person name="Park H.-J."/>
            <person name="Ramirez L."/>
            <person name="Alfaro M."/>
            <person name="Sun H."/>
            <person name="Tritt A."/>
            <person name="Yoshinaga Y."/>
            <person name="Zwiers L.-H."/>
            <person name="Turgeon B."/>
            <person name="Goodwin S."/>
            <person name="Spatafora J."/>
            <person name="Crous P."/>
            <person name="Grigoriev I."/>
        </authorList>
    </citation>
    <scope>NUCLEOTIDE SEQUENCE</scope>
    <source>
        <strain evidence="2">CBS 113979</strain>
    </source>
</reference>
<organism evidence="2 3">
    <name type="scientific">Aulographum hederae CBS 113979</name>
    <dbReference type="NCBI Taxonomy" id="1176131"/>
    <lineage>
        <taxon>Eukaryota</taxon>
        <taxon>Fungi</taxon>
        <taxon>Dikarya</taxon>
        <taxon>Ascomycota</taxon>
        <taxon>Pezizomycotina</taxon>
        <taxon>Dothideomycetes</taxon>
        <taxon>Pleosporomycetidae</taxon>
        <taxon>Aulographales</taxon>
        <taxon>Aulographaceae</taxon>
    </lineage>
</organism>
<accession>A0A6G1H885</accession>